<dbReference type="InterPro" id="IPR036611">
    <property type="entry name" value="Trigger_fac_ribosome-bd_sf"/>
</dbReference>
<evidence type="ECO:0000256" key="10">
    <source>
        <dbReference type="ARBA" id="ARBA00024849"/>
    </source>
</evidence>
<dbReference type="GO" id="GO:0044183">
    <property type="term" value="F:protein folding chaperone"/>
    <property type="evidence" value="ECO:0007669"/>
    <property type="project" value="TreeGrafter"/>
</dbReference>
<dbReference type="InterPro" id="IPR037041">
    <property type="entry name" value="Trigger_fac_C_sf"/>
</dbReference>
<dbReference type="GO" id="GO:0015031">
    <property type="term" value="P:protein transport"/>
    <property type="evidence" value="ECO:0007669"/>
    <property type="project" value="UniProtKB-UniRule"/>
</dbReference>
<dbReference type="NCBIfam" id="TIGR00115">
    <property type="entry name" value="tig"/>
    <property type="match status" value="1"/>
</dbReference>
<evidence type="ECO:0000256" key="2">
    <source>
        <dbReference type="ARBA" id="ARBA00005464"/>
    </source>
</evidence>
<evidence type="ECO:0000256" key="3">
    <source>
        <dbReference type="ARBA" id="ARBA00013194"/>
    </source>
</evidence>
<dbReference type="EMBL" id="FXAK01000007">
    <property type="protein sequence ID" value="SMF79600.1"/>
    <property type="molecule type" value="Genomic_DNA"/>
</dbReference>
<accession>A0A1X7H487</accession>
<dbReference type="GO" id="GO:0051301">
    <property type="term" value="P:cell division"/>
    <property type="evidence" value="ECO:0007669"/>
    <property type="project" value="UniProtKB-KW"/>
</dbReference>
<comment type="function">
    <text evidence="10 12">Involved in protein export. Acts as a chaperone by maintaining the newly synthesized protein in an open conformation. Functions as a peptidyl-prolyl cis-trans isomerase.</text>
</comment>
<dbReference type="InterPro" id="IPR001179">
    <property type="entry name" value="PPIase_FKBP_dom"/>
</dbReference>
<keyword evidence="6 12" id="KW-0697">Rotamase</keyword>
<dbReference type="InterPro" id="IPR046357">
    <property type="entry name" value="PPIase_dom_sf"/>
</dbReference>
<evidence type="ECO:0000256" key="13">
    <source>
        <dbReference type="PROSITE-ProRule" id="PRU00277"/>
    </source>
</evidence>
<keyword evidence="9 12" id="KW-0131">Cell cycle</keyword>
<dbReference type="PANTHER" id="PTHR30560">
    <property type="entry name" value="TRIGGER FACTOR CHAPERONE AND PEPTIDYL-PROLYL CIS/TRANS ISOMERASE"/>
    <property type="match status" value="1"/>
</dbReference>
<dbReference type="SUPFAM" id="SSF54534">
    <property type="entry name" value="FKBP-like"/>
    <property type="match status" value="1"/>
</dbReference>
<dbReference type="EC" id="5.2.1.8" evidence="3 12"/>
<evidence type="ECO:0000256" key="1">
    <source>
        <dbReference type="ARBA" id="ARBA00000971"/>
    </source>
</evidence>
<dbReference type="AlphaFoldDB" id="A0A1X7H487"/>
<keyword evidence="5 12" id="KW-0132">Cell division</keyword>
<dbReference type="HAMAP" id="MF_00303">
    <property type="entry name" value="Trigger_factor_Tig"/>
    <property type="match status" value="1"/>
</dbReference>
<protein>
    <recommendedName>
        <fullName evidence="4 12">Trigger factor</fullName>
        <shortName evidence="12">TF</shortName>
        <ecNumber evidence="3 12">5.2.1.8</ecNumber>
    </recommendedName>
    <alternativeName>
        <fullName evidence="11 12">PPIase</fullName>
    </alternativeName>
</protein>
<keyword evidence="8 12" id="KW-0413">Isomerase</keyword>
<dbReference type="GO" id="GO:0003755">
    <property type="term" value="F:peptidyl-prolyl cis-trans isomerase activity"/>
    <property type="evidence" value="ECO:0007669"/>
    <property type="project" value="UniProtKB-UniRule"/>
</dbReference>
<evidence type="ECO:0000313" key="18">
    <source>
        <dbReference type="Proteomes" id="UP000192936"/>
    </source>
</evidence>
<gene>
    <name evidence="12" type="primary">tig</name>
    <name evidence="17" type="ORF">SAMN02982917_4951</name>
</gene>
<dbReference type="InterPro" id="IPR008881">
    <property type="entry name" value="Trigger_fac_ribosome-bd_bac"/>
</dbReference>
<dbReference type="Gene3D" id="3.10.50.40">
    <property type="match status" value="1"/>
</dbReference>
<name>A0A1X7H487_9PROT</name>
<evidence type="ECO:0000256" key="14">
    <source>
        <dbReference type="RuleBase" id="RU003914"/>
    </source>
</evidence>
<dbReference type="PIRSF" id="PIRSF003095">
    <property type="entry name" value="Trigger_factor"/>
    <property type="match status" value="1"/>
</dbReference>
<reference evidence="17 18" key="1">
    <citation type="submission" date="2017-04" db="EMBL/GenBank/DDBJ databases">
        <authorList>
            <person name="Afonso C.L."/>
            <person name="Miller P.J."/>
            <person name="Scott M.A."/>
            <person name="Spackman E."/>
            <person name="Goraichik I."/>
            <person name="Dimitrov K.M."/>
            <person name="Suarez D.L."/>
            <person name="Swayne D.E."/>
        </authorList>
    </citation>
    <scope>NUCLEOTIDE SEQUENCE [LARGE SCALE GENOMIC DNA]</scope>
    <source>
        <strain evidence="17 18">A2P</strain>
    </source>
</reference>
<dbReference type="Proteomes" id="UP000192936">
    <property type="component" value="Unassembled WGS sequence"/>
</dbReference>
<evidence type="ECO:0000259" key="16">
    <source>
        <dbReference type="PROSITE" id="PS50059"/>
    </source>
</evidence>
<dbReference type="SUPFAM" id="SSF102735">
    <property type="entry name" value="Trigger factor ribosome-binding domain"/>
    <property type="match status" value="1"/>
</dbReference>
<dbReference type="InterPro" id="IPR008880">
    <property type="entry name" value="Trigger_fac_C"/>
</dbReference>
<dbReference type="Pfam" id="PF05698">
    <property type="entry name" value="Trigger_C"/>
    <property type="match status" value="1"/>
</dbReference>
<dbReference type="Pfam" id="PF00254">
    <property type="entry name" value="FKBP_C"/>
    <property type="match status" value="1"/>
</dbReference>
<sequence>MNITETSTDGLKREFQVVISAKDIEEKVNGKLEELRRTVQLPGFRPGKVPVTVIKQRYFGGVLSEVLEDAISDSSRQALSERGLRIALQPKIEVEKYEDGGDLTYKMAVELLPDVEPGDFSGIELEKPVAEVTEESVEEALTRLASAHSTQAPVTEDRAAETGDIAVIDFAGSVDGEALPGMDGKDYPLELGAGRFVPGFEEQLVGAKVGEHRTVNVTFPEDYPHERLKGAATIFEVDVKELRKNVPAEVNDELAKEFGMESLEKMREAIRDRIKGEYDGLSRLRVKRQLLDKLAEAHSFEVPAGMVDIEFEGIWARLQEELKNGTAGEDASKSEDELKAEYRSIAERRVRLGLLLSEVGRRNNIQVTQDEVNRALINEARRFPGQERQVFEFFKQNQQALENLRAPIFEDKVVDHILDQAKVTEKTVSVEELSKDEDEAGSESAAA</sequence>
<dbReference type="InterPro" id="IPR005215">
    <property type="entry name" value="Trig_fac"/>
</dbReference>
<keyword evidence="12" id="KW-0963">Cytoplasm</keyword>
<dbReference type="SUPFAM" id="SSF109998">
    <property type="entry name" value="Triger factor/SurA peptide-binding domain-like"/>
    <property type="match status" value="1"/>
</dbReference>
<evidence type="ECO:0000313" key="17">
    <source>
        <dbReference type="EMBL" id="SMF79600.1"/>
    </source>
</evidence>
<dbReference type="InterPro" id="IPR027304">
    <property type="entry name" value="Trigger_fact/SurA_dom_sf"/>
</dbReference>
<keyword evidence="7 12" id="KW-0143">Chaperone</keyword>
<dbReference type="RefSeq" id="WP_085089788.1">
    <property type="nucleotide sequence ID" value="NZ_FXAK01000007.1"/>
</dbReference>
<dbReference type="Pfam" id="PF05697">
    <property type="entry name" value="Trigger_N"/>
    <property type="match status" value="1"/>
</dbReference>
<organism evidence="17 18">
    <name type="scientific">Azospirillum oryzae</name>
    <dbReference type="NCBI Taxonomy" id="286727"/>
    <lineage>
        <taxon>Bacteria</taxon>
        <taxon>Pseudomonadati</taxon>
        <taxon>Pseudomonadota</taxon>
        <taxon>Alphaproteobacteria</taxon>
        <taxon>Rhodospirillales</taxon>
        <taxon>Azospirillaceae</taxon>
        <taxon>Azospirillum</taxon>
    </lineage>
</organism>
<comment type="similarity">
    <text evidence="2 12 14">Belongs to the FKBP-type PPIase family. Tig subfamily.</text>
</comment>
<dbReference type="GO" id="GO:0005737">
    <property type="term" value="C:cytoplasm"/>
    <property type="evidence" value="ECO:0007669"/>
    <property type="project" value="UniProtKB-SubCell"/>
</dbReference>
<dbReference type="GO" id="GO:0043022">
    <property type="term" value="F:ribosome binding"/>
    <property type="evidence" value="ECO:0007669"/>
    <property type="project" value="TreeGrafter"/>
</dbReference>
<dbReference type="PROSITE" id="PS50059">
    <property type="entry name" value="FKBP_PPIASE"/>
    <property type="match status" value="1"/>
</dbReference>
<comment type="subcellular location">
    <subcellularLocation>
        <location evidence="12">Cytoplasm</location>
    </subcellularLocation>
    <text evidence="12">About half TF is bound to the ribosome near the polypeptide exit tunnel while the other half is free in the cytoplasm.</text>
</comment>
<feature type="domain" description="PPIase FKBP-type" evidence="16">
    <location>
        <begin position="163"/>
        <end position="243"/>
    </location>
</feature>
<dbReference type="Gene3D" id="1.10.3120.10">
    <property type="entry name" value="Trigger factor, C-terminal domain"/>
    <property type="match status" value="1"/>
</dbReference>
<evidence type="ECO:0000256" key="12">
    <source>
        <dbReference type="HAMAP-Rule" id="MF_00303"/>
    </source>
</evidence>
<dbReference type="PANTHER" id="PTHR30560:SF3">
    <property type="entry name" value="TRIGGER FACTOR-LIKE PROTEIN TIG, CHLOROPLASTIC"/>
    <property type="match status" value="1"/>
</dbReference>
<evidence type="ECO:0000256" key="4">
    <source>
        <dbReference type="ARBA" id="ARBA00016902"/>
    </source>
</evidence>
<comment type="domain">
    <text evidence="12">Consists of 3 domains; the N-terminus binds the ribosome, the middle domain has PPIase activity, while the C-terminus has intrinsic chaperone activity on its own.</text>
</comment>
<evidence type="ECO:0000256" key="6">
    <source>
        <dbReference type="ARBA" id="ARBA00023110"/>
    </source>
</evidence>
<proteinExistence type="inferred from homology"/>
<evidence type="ECO:0000256" key="8">
    <source>
        <dbReference type="ARBA" id="ARBA00023235"/>
    </source>
</evidence>
<evidence type="ECO:0000256" key="7">
    <source>
        <dbReference type="ARBA" id="ARBA00023186"/>
    </source>
</evidence>
<feature type="region of interest" description="Disordered" evidence="15">
    <location>
        <begin position="427"/>
        <end position="447"/>
    </location>
</feature>
<dbReference type="GO" id="GO:0043335">
    <property type="term" value="P:protein unfolding"/>
    <property type="evidence" value="ECO:0007669"/>
    <property type="project" value="TreeGrafter"/>
</dbReference>
<evidence type="ECO:0000256" key="5">
    <source>
        <dbReference type="ARBA" id="ARBA00022618"/>
    </source>
</evidence>
<dbReference type="STRING" id="286727.SAMN02982917_4951"/>
<evidence type="ECO:0000256" key="11">
    <source>
        <dbReference type="ARBA" id="ARBA00029986"/>
    </source>
</evidence>
<comment type="catalytic activity">
    <reaction evidence="1 12 13">
        <text>[protein]-peptidylproline (omega=180) = [protein]-peptidylproline (omega=0)</text>
        <dbReference type="Rhea" id="RHEA:16237"/>
        <dbReference type="Rhea" id="RHEA-COMP:10747"/>
        <dbReference type="Rhea" id="RHEA-COMP:10748"/>
        <dbReference type="ChEBI" id="CHEBI:83833"/>
        <dbReference type="ChEBI" id="CHEBI:83834"/>
        <dbReference type="EC" id="5.2.1.8"/>
    </reaction>
</comment>
<dbReference type="OrthoDB" id="9767721at2"/>
<dbReference type="Gene3D" id="3.30.70.1050">
    <property type="entry name" value="Trigger factor ribosome-binding domain"/>
    <property type="match status" value="1"/>
</dbReference>
<evidence type="ECO:0000256" key="15">
    <source>
        <dbReference type="SAM" id="MobiDB-lite"/>
    </source>
</evidence>
<evidence type="ECO:0000256" key="9">
    <source>
        <dbReference type="ARBA" id="ARBA00023306"/>
    </source>
</evidence>
<dbReference type="GO" id="GO:0051083">
    <property type="term" value="P:'de novo' cotranslational protein folding"/>
    <property type="evidence" value="ECO:0007669"/>
    <property type="project" value="TreeGrafter"/>
</dbReference>
<dbReference type="FunFam" id="3.10.50.40:FF:000001">
    <property type="entry name" value="Trigger factor"/>
    <property type="match status" value="1"/>
</dbReference>